<proteinExistence type="predicted"/>
<dbReference type="GeneID" id="109592642"/>
<dbReference type="RefSeq" id="XP_019863599.1">
    <property type="nucleotide sequence ID" value="XM_020008040.1"/>
</dbReference>
<dbReference type="AlphaFoldDB" id="A0AAN0K2U5"/>
<evidence type="ECO:0000313" key="2">
    <source>
        <dbReference type="Proteomes" id="UP000007879"/>
    </source>
</evidence>
<dbReference type="KEGG" id="aqu:109592642"/>
<dbReference type="Gene3D" id="3.40.50.300">
    <property type="entry name" value="P-loop containing nucleotide triphosphate hydrolases"/>
    <property type="match status" value="1"/>
</dbReference>
<keyword evidence="2" id="KW-1185">Reference proteome</keyword>
<protein>
    <submittedName>
        <fullName evidence="1">Uncharacterized protein</fullName>
    </submittedName>
</protein>
<name>A0AAN0K2U5_AMPQE</name>
<evidence type="ECO:0000313" key="1">
    <source>
        <dbReference type="EnsemblMetazoa" id="XP_019863599.1"/>
    </source>
</evidence>
<accession>A0AAN0K2U5</accession>
<reference evidence="2" key="1">
    <citation type="journal article" date="2010" name="Nature">
        <title>The Amphimedon queenslandica genome and the evolution of animal complexity.</title>
        <authorList>
            <person name="Srivastava M."/>
            <person name="Simakov O."/>
            <person name="Chapman J."/>
            <person name="Fahey B."/>
            <person name="Gauthier M.E."/>
            <person name="Mitros T."/>
            <person name="Richards G.S."/>
            <person name="Conaco C."/>
            <person name="Dacre M."/>
            <person name="Hellsten U."/>
            <person name="Larroux C."/>
            <person name="Putnam N.H."/>
            <person name="Stanke M."/>
            <person name="Adamska M."/>
            <person name="Darling A."/>
            <person name="Degnan S.M."/>
            <person name="Oakley T.H."/>
            <person name="Plachetzki D.C."/>
            <person name="Zhai Y."/>
            <person name="Adamski M."/>
            <person name="Calcino A."/>
            <person name="Cummins S.F."/>
            <person name="Goodstein D.M."/>
            <person name="Harris C."/>
            <person name="Jackson D.J."/>
            <person name="Leys S.P."/>
            <person name="Shu S."/>
            <person name="Woodcroft B.J."/>
            <person name="Vervoort M."/>
            <person name="Kosik K.S."/>
            <person name="Manning G."/>
            <person name="Degnan B.M."/>
            <person name="Rokhsar D.S."/>
        </authorList>
    </citation>
    <scope>NUCLEOTIDE SEQUENCE [LARGE SCALE GENOMIC DNA]</scope>
</reference>
<dbReference type="EnsemblMetazoa" id="XM_020008040.1">
    <property type="protein sequence ID" value="XP_019863599.1"/>
    <property type="gene ID" value="LOC109592642"/>
</dbReference>
<dbReference type="InterPro" id="IPR027417">
    <property type="entry name" value="P-loop_NTPase"/>
</dbReference>
<sequence length="102" mass="11910">MSLKEQSSTAELRTHQFILIPEREVEEEELFNLHAVCGLDIVVHFNASSDNIFKRSVKPSSDNVARADIQQCLLSFDSNWPQIKKWYNRFRTIHNIDSNKSF</sequence>
<organism evidence="1 2">
    <name type="scientific">Amphimedon queenslandica</name>
    <name type="common">Sponge</name>
    <dbReference type="NCBI Taxonomy" id="400682"/>
    <lineage>
        <taxon>Eukaryota</taxon>
        <taxon>Metazoa</taxon>
        <taxon>Porifera</taxon>
        <taxon>Demospongiae</taxon>
        <taxon>Heteroscleromorpha</taxon>
        <taxon>Haplosclerida</taxon>
        <taxon>Niphatidae</taxon>
        <taxon>Amphimedon</taxon>
    </lineage>
</organism>
<reference evidence="1" key="2">
    <citation type="submission" date="2024-06" db="UniProtKB">
        <authorList>
            <consortium name="EnsemblMetazoa"/>
        </authorList>
    </citation>
    <scope>IDENTIFICATION</scope>
</reference>
<dbReference type="Proteomes" id="UP000007879">
    <property type="component" value="Unassembled WGS sequence"/>
</dbReference>